<reference evidence="7" key="2">
    <citation type="submission" date="2023-02" db="EMBL/GenBank/DDBJ databases">
        <authorList>
            <person name="Swenson N.G."/>
            <person name="Wegrzyn J.L."/>
            <person name="Mcevoy S.L."/>
        </authorList>
    </citation>
    <scope>NUCLEOTIDE SEQUENCE</scope>
    <source>
        <strain evidence="7">91603</strain>
        <tissue evidence="7">Leaf</tissue>
    </source>
</reference>
<evidence type="ECO:0000256" key="2">
    <source>
        <dbReference type="ARBA" id="ARBA00022679"/>
    </source>
</evidence>
<dbReference type="EMBL" id="JAJSOW010000001">
    <property type="protein sequence ID" value="KAI9200921.1"/>
    <property type="molecule type" value="Genomic_DNA"/>
</dbReference>
<dbReference type="Gene3D" id="3.40.640.10">
    <property type="entry name" value="Type I PLP-dependent aspartate aminotransferase-like (Major domain)"/>
    <property type="match status" value="1"/>
</dbReference>
<name>A0AAD5JHZ2_ACENE</name>
<evidence type="ECO:0000256" key="1">
    <source>
        <dbReference type="ARBA" id="ARBA00001933"/>
    </source>
</evidence>
<evidence type="ECO:0000259" key="6">
    <source>
        <dbReference type="Pfam" id="PF00266"/>
    </source>
</evidence>
<comment type="caution">
    <text evidence="7">The sequence shown here is derived from an EMBL/GenBank/DDBJ whole genome shotgun (WGS) entry which is preliminary data.</text>
</comment>
<accession>A0AAD5JHZ2</accession>
<dbReference type="Proteomes" id="UP001064489">
    <property type="component" value="Chromosome 9"/>
</dbReference>
<dbReference type="Pfam" id="PF00266">
    <property type="entry name" value="Aminotran_5"/>
    <property type="match status" value="1"/>
</dbReference>
<dbReference type="SUPFAM" id="SSF53383">
    <property type="entry name" value="PLP-dependent transferases"/>
    <property type="match status" value="1"/>
</dbReference>
<dbReference type="AlphaFoldDB" id="A0AAD5JHZ2"/>
<keyword evidence="2" id="KW-0808">Transferase</keyword>
<comment type="pathway">
    <text evidence="4">Amino-acid biosynthesis.</text>
</comment>
<feature type="domain" description="Aminotransferase class V" evidence="6">
    <location>
        <begin position="5"/>
        <end position="92"/>
    </location>
</feature>
<comment type="catalytic activity">
    <reaction evidence="5">
        <text>O-phospho-L-serine + 2-oxoglutarate = 3-phosphooxypyruvate + L-glutamate</text>
        <dbReference type="Rhea" id="RHEA:14329"/>
        <dbReference type="ChEBI" id="CHEBI:16810"/>
        <dbReference type="ChEBI" id="CHEBI:18110"/>
        <dbReference type="ChEBI" id="CHEBI:29985"/>
        <dbReference type="ChEBI" id="CHEBI:57524"/>
        <dbReference type="EC" id="2.6.1.52"/>
    </reaction>
</comment>
<protein>
    <recommendedName>
        <fullName evidence="6">Aminotransferase class V domain-containing protein</fullName>
    </recommendedName>
</protein>
<gene>
    <name evidence="7" type="ORF">LWI28_015096</name>
</gene>
<evidence type="ECO:0000313" key="7">
    <source>
        <dbReference type="EMBL" id="KAI9200921.1"/>
    </source>
</evidence>
<dbReference type="GO" id="GO:0009570">
    <property type="term" value="C:chloroplast stroma"/>
    <property type="evidence" value="ECO:0007669"/>
    <property type="project" value="TreeGrafter"/>
</dbReference>
<dbReference type="PANTHER" id="PTHR43247">
    <property type="entry name" value="PHOSPHOSERINE AMINOTRANSFERASE"/>
    <property type="match status" value="1"/>
</dbReference>
<proteinExistence type="predicted"/>
<evidence type="ECO:0000313" key="8">
    <source>
        <dbReference type="Proteomes" id="UP001064489"/>
    </source>
</evidence>
<dbReference type="InterPro" id="IPR000192">
    <property type="entry name" value="Aminotrans_V_dom"/>
</dbReference>
<evidence type="ECO:0000256" key="4">
    <source>
        <dbReference type="ARBA" id="ARBA00029440"/>
    </source>
</evidence>
<dbReference type="GO" id="GO:0006564">
    <property type="term" value="P:L-serine biosynthetic process"/>
    <property type="evidence" value="ECO:0007669"/>
    <property type="project" value="InterPro"/>
</dbReference>
<keyword evidence="8" id="KW-1185">Reference proteome</keyword>
<organism evidence="7 8">
    <name type="scientific">Acer negundo</name>
    <name type="common">Box elder</name>
    <dbReference type="NCBI Taxonomy" id="4023"/>
    <lineage>
        <taxon>Eukaryota</taxon>
        <taxon>Viridiplantae</taxon>
        <taxon>Streptophyta</taxon>
        <taxon>Embryophyta</taxon>
        <taxon>Tracheophyta</taxon>
        <taxon>Spermatophyta</taxon>
        <taxon>Magnoliopsida</taxon>
        <taxon>eudicotyledons</taxon>
        <taxon>Gunneridae</taxon>
        <taxon>Pentapetalae</taxon>
        <taxon>rosids</taxon>
        <taxon>malvids</taxon>
        <taxon>Sapindales</taxon>
        <taxon>Sapindaceae</taxon>
        <taxon>Hippocastanoideae</taxon>
        <taxon>Acereae</taxon>
        <taxon>Acer</taxon>
    </lineage>
</organism>
<keyword evidence="3" id="KW-0663">Pyridoxal phosphate</keyword>
<dbReference type="InterPro" id="IPR015424">
    <property type="entry name" value="PyrdxlP-dep_Trfase"/>
</dbReference>
<dbReference type="PANTHER" id="PTHR43247:SF1">
    <property type="entry name" value="PHOSPHOSERINE AMINOTRANSFERASE"/>
    <property type="match status" value="1"/>
</dbReference>
<reference evidence="7" key="1">
    <citation type="journal article" date="2022" name="Plant J.">
        <title>Strategies of tolerance reflected in two North American maple genomes.</title>
        <authorList>
            <person name="McEvoy S.L."/>
            <person name="Sezen U.U."/>
            <person name="Trouern-Trend A."/>
            <person name="McMahon S.M."/>
            <person name="Schaberg P.G."/>
            <person name="Yang J."/>
            <person name="Wegrzyn J.L."/>
            <person name="Swenson N.G."/>
        </authorList>
    </citation>
    <scope>NUCLEOTIDE SEQUENCE</scope>
    <source>
        <strain evidence="7">91603</strain>
    </source>
</reference>
<dbReference type="InterPro" id="IPR015421">
    <property type="entry name" value="PyrdxlP-dep_Trfase_major"/>
</dbReference>
<evidence type="ECO:0000256" key="5">
    <source>
        <dbReference type="ARBA" id="ARBA00049007"/>
    </source>
</evidence>
<comment type="cofactor">
    <cofactor evidence="1">
        <name>pyridoxal 5'-phosphate</name>
        <dbReference type="ChEBI" id="CHEBI:597326"/>
    </cofactor>
</comment>
<dbReference type="InterPro" id="IPR022278">
    <property type="entry name" value="Pser_aminoTfrase"/>
</dbReference>
<evidence type="ECO:0000256" key="3">
    <source>
        <dbReference type="ARBA" id="ARBA00022898"/>
    </source>
</evidence>
<sequence>MSVMEMSHRGKEFKSIIEKAESDLQTLLNIPQEYSVLFLQGGATTQFAAIPLNVCRPEDPVDFLVTGSWGDKAYKEAQKYCNPKVIWSGKTDKIQKIPSFENLKQNPDAKFYRCNTYLCGAPWHIQHMCPLTF</sequence>
<dbReference type="GO" id="GO:0004648">
    <property type="term" value="F:O-phospho-L-serine:2-oxoglutarate aminotransferase activity"/>
    <property type="evidence" value="ECO:0007669"/>
    <property type="project" value="UniProtKB-EC"/>
</dbReference>
<dbReference type="GO" id="GO:0030170">
    <property type="term" value="F:pyridoxal phosphate binding"/>
    <property type="evidence" value="ECO:0007669"/>
    <property type="project" value="TreeGrafter"/>
</dbReference>